<dbReference type="InterPro" id="IPR019775">
    <property type="entry name" value="WD40_repeat_CS"/>
</dbReference>
<evidence type="ECO:0000256" key="1">
    <source>
        <dbReference type="ARBA" id="ARBA00022574"/>
    </source>
</evidence>
<dbReference type="SUPFAM" id="SSF50978">
    <property type="entry name" value="WD40 repeat-like"/>
    <property type="match status" value="1"/>
</dbReference>
<dbReference type="PROSITE" id="PS00678">
    <property type="entry name" value="WD_REPEATS_1"/>
    <property type="match status" value="2"/>
</dbReference>
<evidence type="ECO:0000313" key="5">
    <source>
        <dbReference type="EMBL" id="RMY69413.1"/>
    </source>
</evidence>
<comment type="caution">
    <text evidence="5">The sequence shown here is derived from an EMBL/GenBank/DDBJ whole genome shotgun (WGS) entry which is preliminary data.</text>
</comment>
<proteinExistence type="predicted"/>
<feature type="compositionally biased region" description="Low complexity" evidence="4">
    <location>
        <begin position="836"/>
        <end position="846"/>
    </location>
</feature>
<dbReference type="PANTHER" id="PTHR19862:SF14">
    <property type="entry name" value="WD REPEAT-CONTAINING PROTEIN 48"/>
    <property type="match status" value="1"/>
</dbReference>
<gene>
    <name evidence="5" type="ORF">D0863_06468</name>
</gene>
<dbReference type="CDD" id="cd17041">
    <property type="entry name" value="Ubl_WDR48"/>
    <property type="match status" value="1"/>
</dbReference>
<evidence type="ECO:0000256" key="3">
    <source>
        <dbReference type="PROSITE-ProRule" id="PRU00221"/>
    </source>
</evidence>
<dbReference type="PANTHER" id="PTHR19862">
    <property type="entry name" value="WD REPEAT-CONTAINING PROTEIN 48"/>
    <property type="match status" value="1"/>
</dbReference>
<dbReference type="CDD" id="cd00200">
    <property type="entry name" value="WD40"/>
    <property type="match status" value="1"/>
</dbReference>
<dbReference type="Proteomes" id="UP000269276">
    <property type="component" value="Unassembled WGS sequence"/>
</dbReference>
<feature type="region of interest" description="Disordered" evidence="4">
    <location>
        <begin position="1080"/>
        <end position="1122"/>
    </location>
</feature>
<feature type="compositionally biased region" description="Basic and acidic residues" evidence="4">
    <location>
        <begin position="468"/>
        <end position="480"/>
    </location>
</feature>
<dbReference type="EMBL" id="QWIP01000203">
    <property type="protein sequence ID" value="RMY69413.1"/>
    <property type="molecule type" value="Genomic_DNA"/>
</dbReference>
<feature type="region of interest" description="Disordered" evidence="4">
    <location>
        <begin position="635"/>
        <end position="798"/>
    </location>
</feature>
<evidence type="ECO:0000256" key="4">
    <source>
        <dbReference type="SAM" id="MobiDB-lite"/>
    </source>
</evidence>
<protein>
    <submittedName>
        <fullName evidence="5">Uncharacterized protein</fullName>
    </submittedName>
</protein>
<feature type="compositionally biased region" description="Polar residues" evidence="4">
    <location>
        <begin position="651"/>
        <end position="660"/>
    </location>
</feature>
<dbReference type="InterPro" id="IPR001680">
    <property type="entry name" value="WD40_rpt"/>
</dbReference>
<dbReference type="Gene3D" id="2.130.10.10">
    <property type="entry name" value="YVTN repeat-like/Quinoprotein amine dehydrogenase"/>
    <property type="match status" value="2"/>
</dbReference>
<feature type="compositionally biased region" description="Low complexity" evidence="4">
    <location>
        <begin position="1087"/>
        <end position="1122"/>
    </location>
</feature>
<feature type="repeat" description="WD" evidence="3">
    <location>
        <begin position="276"/>
        <end position="317"/>
    </location>
</feature>
<dbReference type="SMART" id="SM00320">
    <property type="entry name" value="WD40"/>
    <property type="match status" value="6"/>
</dbReference>
<organism evidence="5 6">
    <name type="scientific">Hortaea werneckii</name>
    <name type="common">Black yeast</name>
    <name type="synonym">Cladosporium werneckii</name>
    <dbReference type="NCBI Taxonomy" id="91943"/>
    <lineage>
        <taxon>Eukaryota</taxon>
        <taxon>Fungi</taxon>
        <taxon>Dikarya</taxon>
        <taxon>Ascomycota</taxon>
        <taxon>Pezizomycotina</taxon>
        <taxon>Dothideomycetes</taxon>
        <taxon>Dothideomycetidae</taxon>
        <taxon>Mycosphaerellales</taxon>
        <taxon>Teratosphaeriaceae</taxon>
        <taxon>Hortaea</taxon>
    </lineage>
</organism>
<dbReference type="InterPro" id="IPR036322">
    <property type="entry name" value="WD40_repeat_dom_sf"/>
</dbReference>
<dbReference type="InterPro" id="IPR015943">
    <property type="entry name" value="WD40/YVTN_repeat-like_dom_sf"/>
</dbReference>
<feature type="compositionally biased region" description="Polar residues" evidence="4">
    <location>
        <begin position="669"/>
        <end position="690"/>
    </location>
</feature>
<name>A0A3M7DZ46_HORWE</name>
<feature type="repeat" description="WD" evidence="3">
    <location>
        <begin position="77"/>
        <end position="111"/>
    </location>
</feature>
<evidence type="ECO:0000313" key="6">
    <source>
        <dbReference type="Proteomes" id="UP000269276"/>
    </source>
</evidence>
<sequence length="1122" mass="122150">MILLPVCPSSRAAVEIALEQQEYTFYLSVDKTLSSILLSSNIFVFLSIHSYQPATRRLAPTTDHMLGSRVLPLPDSAGGHRLGVNGLAVDRNQSILYSGGRDGVICAWDLNLDLQHDVLPDYDEKLPAPPATALRQQIQAHTHWINDIALAQSNQALLSASSDITIKLWRPAATDRLPPQPIGFHSDYAKTLAVPSQNSDWIASGGLDRKIYTWDLNGGGQKLCIDASEDESSSLAAREKGSVYALGATNNVLASGGPESTVRVWDARSGKRITKLVGHTDNIRDVLISEDGSKIMTASSDRTVKVWSTGAGRCMYTLTMHDASVWSLFSENPDLSVFYSGDKSGMIAKTDTRDVNELDEGLSVAVAQEHDGVQKVVAAGDCIWAATSRPSINRWRDVNTEDAEIEVPESYKMKRASVATTQARYPSPPSRHESQPAANGSLKRKIPLQHNLRLSNAAYFPTPASADGEPRRGSLAEGKVEPSSPTSPEIQIGQPVRALPDFAIEGQNGLIKHIVLNDRIRVLTLDTAGEVLMWDLLKCVPIKSFGKRDIEDVQLEVSTTATVASWCTVDTRIGSVTVILEENTCFDAEMYADELDFDEDIEFRDDQRINLGKWVLRYLFSNLITEEIKRDEAHRKQLMSSKEQQKLQRENAPTSIQLPQAPTDGWQPSGPSSATTLKAGNGTAKPQTPGFNIGMATPAINNSPAQPAATSNPRSSTADDGGPLEKRTSRQSGSHSRPSTDRNSDYFSSSRATNSEATTPGGTSKQPSTPGENGDEASTPSGDAAQKDTPSKAGLFGKKFRMGMSFSGMKTMAKTSTNDSTKDKPTVVEEKDEFQSDSQSSKTSNSREVQENLQGTVQKIRFSYEDSLQAQIQNQQAYENGLPVAAPTNIDLPSAITPSLPAETPVLKPPPNTTILIQEDRPEAGGVADLFEGTVSSLGEQCDQLERSAPMWLAEVLLRNQVPFKDIVKISFVLEPWQGTLPVVANDGNNRLNANRMLRAKKILAYVAERIEPAPPAAPSGEEEADAEAALKPEEYLELWCQNQIIPPTMTLASIRSQIWRGGGDILLYYKANGKKDIMGAARKQKSQQQEAQRQEPQQQQQETVPQAADLPDAANATASPQ</sequence>
<dbReference type="PROSITE" id="PS50082">
    <property type="entry name" value="WD_REPEATS_2"/>
    <property type="match status" value="4"/>
</dbReference>
<feature type="compositionally biased region" description="Polar residues" evidence="4">
    <location>
        <begin position="699"/>
        <end position="718"/>
    </location>
</feature>
<accession>A0A3M7DZ46</accession>
<dbReference type="GO" id="GO:0043130">
    <property type="term" value="F:ubiquitin binding"/>
    <property type="evidence" value="ECO:0007669"/>
    <property type="project" value="TreeGrafter"/>
</dbReference>
<feature type="region of interest" description="Disordered" evidence="4">
    <location>
        <begin position="417"/>
        <end position="441"/>
    </location>
</feature>
<dbReference type="InterPro" id="IPR021772">
    <property type="entry name" value="WDR48/Bun107"/>
</dbReference>
<feature type="repeat" description="WD" evidence="3">
    <location>
        <begin position="250"/>
        <end position="275"/>
    </location>
</feature>
<dbReference type="PROSITE" id="PS50294">
    <property type="entry name" value="WD_REPEATS_REGION"/>
    <property type="match status" value="3"/>
</dbReference>
<dbReference type="AlphaFoldDB" id="A0A3M7DZ46"/>
<dbReference type="Pfam" id="PF00400">
    <property type="entry name" value="WD40"/>
    <property type="match status" value="4"/>
</dbReference>
<feature type="region of interest" description="Disordered" evidence="4">
    <location>
        <begin position="812"/>
        <end position="851"/>
    </location>
</feature>
<dbReference type="VEuPathDB" id="FungiDB:BTJ68_12431"/>
<feature type="compositionally biased region" description="Basic and acidic residues" evidence="4">
    <location>
        <begin position="820"/>
        <end position="829"/>
    </location>
</feature>
<dbReference type="InterPro" id="IPR051246">
    <property type="entry name" value="WDR48"/>
</dbReference>
<keyword evidence="2" id="KW-0677">Repeat</keyword>
<dbReference type="OrthoDB" id="2421129at2759"/>
<dbReference type="Pfam" id="PF11816">
    <property type="entry name" value="DUF3337"/>
    <property type="match status" value="1"/>
</dbReference>
<reference evidence="5 6" key="1">
    <citation type="journal article" date="2018" name="BMC Genomics">
        <title>Genomic evidence for intraspecific hybridization in a clonal and extremely halotolerant yeast.</title>
        <authorList>
            <person name="Gostincar C."/>
            <person name="Stajich J.E."/>
            <person name="Zupancic J."/>
            <person name="Zalar P."/>
            <person name="Gunde-Cimerman N."/>
        </authorList>
    </citation>
    <scope>NUCLEOTIDE SEQUENCE [LARGE SCALE GENOMIC DNA]</scope>
    <source>
        <strain evidence="5 6">EXF-2682</strain>
    </source>
</reference>
<evidence type="ECO:0000256" key="2">
    <source>
        <dbReference type="ARBA" id="ARBA00022737"/>
    </source>
</evidence>
<feature type="repeat" description="WD" evidence="3">
    <location>
        <begin position="138"/>
        <end position="169"/>
    </location>
</feature>
<feature type="region of interest" description="Disordered" evidence="4">
    <location>
        <begin position="459"/>
        <end position="492"/>
    </location>
</feature>
<keyword evidence="1 3" id="KW-0853">WD repeat</keyword>
<dbReference type="GO" id="GO:0000724">
    <property type="term" value="P:double-strand break repair via homologous recombination"/>
    <property type="evidence" value="ECO:0007669"/>
    <property type="project" value="TreeGrafter"/>
</dbReference>
<feature type="compositionally biased region" description="Polar residues" evidence="4">
    <location>
        <begin position="745"/>
        <end position="781"/>
    </location>
</feature>